<reference evidence="2 3" key="1">
    <citation type="journal article" date="2011" name="J. Gen. Appl. Microbiol.">
        <title>Draft genome sequencing of the enigmatic basidiomycete Mixia osmundae.</title>
        <authorList>
            <person name="Nishida H."/>
            <person name="Nagatsuka Y."/>
            <person name="Sugiyama J."/>
        </authorList>
    </citation>
    <scope>NUCLEOTIDE SEQUENCE [LARGE SCALE GENOMIC DNA]</scope>
    <source>
        <strain evidence="3">CBS 9802 / IAM 14324 / JCM 22182 / KY 12970</strain>
    </source>
</reference>
<proteinExistence type="predicted"/>
<keyword evidence="1" id="KW-0732">Signal</keyword>
<dbReference type="EMBL" id="BABT02000068">
    <property type="protein sequence ID" value="GAA95952.1"/>
    <property type="molecule type" value="Genomic_DNA"/>
</dbReference>
<evidence type="ECO:0000313" key="2">
    <source>
        <dbReference type="EMBL" id="GAA95952.1"/>
    </source>
</evidence>
<name>G7DZE2_MIXOS</name>
<organism evidence="2 3">
    <name type="scientific">Mixia osmundae (strain CBS 9802 / IAM 14324 / JCM 22182 / KY 12970)</name>
    <dbReference type="NCBI Taxonomy" id="764103"/>
    <lineage>
        <taxon>Eukaryota</taxon>
        <taxon>Fungi</taxon>
        <taxon>Dikarya</taxon>
        <taxon>Basidiomycota</taxon>
        <taxon>Pucciniomycotina</taxon>
        <taxon>Mixiomycetes</taxon>
        <taxon>Mixiales</taxon>
        <taxon>Mixiaceae</taxon>
        <taxon>Mixia</taxon>
    </lineage>
</organism>
<keyword evidence="3" id="KW-1185">Reference proteome</keyword>
<evidence type="ECO:0000256" key="1">
    <source>
        <dbReference type="SAM" id="SignalP"/>
    </source>
</evidence>
<reference evidence="2 3" key="2">
    <citation type="journal article" date="2012" name="Open Biol.">
        <title>Characteristics of nucleosomes and linker DNA regions on the genome of the basidiomycete Mixia osmundae revealed by mono- and dinucleosome mapping.</title>
        <authorList>
            <person name="Nishida H."/>
            <person name="Kondo S."/>
            <person name="Matsumoto T."/>
            <person name="Suzuki Y."/>
            <person name="Yoshikawa H."/>
            <person name="Taylor T.D."/>
            <person name="Sugiyama J."/>
        </authorList>
    </citation>
    <scope>NUCLEOTIDE SEQUENCE [LARGE SCALE GENOMIC DNA]</scope>
    <source>
        <strain evidence="3">CBS 9802 / IAM 14324 / JCM 22182 / KY 12970</strain>
    </source>
</reference>
<feature type="chain" id="PRO_5009955599" evidence="1">
    <location>
        <begin position="21"/>
        <end position="158"/>
    </location>
</feature>
<gene>
    <name evidence="2" type="primary">Mo02610</name>
    <name evidence="2" type="ORF">E5Q_02610</name>
</gene>
<sequence length="158" mass="16859">MKPISLVGLLWLGALAYGQAVLSSAIVNCILQINPTGTSQTSHNQVFSFGWQHWQASTSFYSLAFFSTSAYSPVVAGYDATRRLIHATSGNEMSLTIVVVPAKDGTFSSFTAGGFVTYNNQVIYINPTDINAYGASCTITADGSARNFNLCHTGAPRC</sequence>
<comment type="caution">
    <text evidence="2">The sequence shown here is derived from an EMBL/GenBank/DDBJ whole genome shotgun (WGS) entry which is preliminary data.</text>
</comment>
<dbReference type="InParanoid" id="G7DZE2"/>
<dbReference type="RefSeq" id="XP_014571182.1">
    <property type="nucleotide sequence ID" value="XM_014715696.1"/>
</dbReference>
<dbReference type="Proteomes" id="UP000009131">
    <property type="component" value="Unassembled WGS sequence"/>
</dbReference>
<accession>G7DZE2</accession>
<dbReference type="HOGENOM" id="CLU_113399_0_0_1"/>
<evidence type="ECO:0000313" key="3">
    <source>
        <dbReference type="Proteomes" id="UP000009131"/>
    </source>
</evidence>
<dbReference type="AlphaFoldDB" id="G7DZE2"/>
<feature type="signal peptide" evidence="1">
    <location>
        <begin position="1"/>
        <end position="20"/>
    </location>
</feature>
<protein>
    <submittedName>
        <fullName evidence="2">Uncharacterized protein</fullName>
    </submittedName>
</protein>